<dbReference type="PANTHER" id="PTHR39330:SF1">
    <property type="entry name" value="ETHANOLAMINE AMMONIA-LYASE SMALL SUBUNIT"/>
    <property type="match status" value="1"/>
</dbReference>
<dbReference type="GO" id="GO:0046336">
    <property type="term" value="P:ethanolamine catabolic process"/>
    <property type="evidence" value="ECO:0007669"/>
    <property type="project" value="UniProtKB-UniRule"/>
</dbReference>
<dbReference type="GO" id="GO:0008851">
    <property type="term" value="F:ethanolamine ammonia-lyase activity"/>
    <property type="evidence" value="ECO:0007669"/>
    <property type="project" value="UniProtKB-UniRule"/>
</dbReference>
<keyword evidence="2 5" id="KW-0456">Lyase</keyword>
<evidence type="ECO:0000256" key="4">
    <source>
        <dbReference type="ARBA" id="ARBA00024446"/>
    </source>
</evidence>
<dbReference type="InterPro" id="IPR042255">
    <property type="entry name" value="EutC_N"/>
</dbReference>
<evidence type="ECO:0000313" key="7">
    <source>
        <dbReference type="EMBL" id="GEJ59086.1"/>
    </source>
</evidence>
<dbReference type="GO" id="GO:0031419">
    <property type="term" value="F:cobalamin binding"/>
    <property type="evidence" value="ECO:0007669"/>
    <property type="project" value="UniProtKB-UniRule"/>
</dbReference>
<dbReference type="NCBIfam" id="NF003971">
    <property type="entry name" value="PRK05465.1"/>
    <property type="match status" value="1"/>
</dbReference>
<organism evidence="7 8">
    <name type="scientific">Anaeromyxobacter diazotrophicus</name>
    <dbReference type="NCBI Taxonomy" id="2590199"/>
    <lineage>
        <taxon>Bacteria</taxon>
        <taxon>Pseudomonadati</taxon>
        <taxon>Myxococcota</taxon>
        <taxon>Myxococcia</taxon>
        <taxon>Myxococcales</taxon>
        <taxon>Cystobacterineae</taxon>
        <taxon>Anaeromyxobacteraceae</taxon>
        <taxon>Anaeromyxobacter</taxon>
    </lineage>
</organism>
<keyword evidence="1 5" id="KW-0846">Cobalamin</keyword>
<keyword evidence="8" id="KW-1185">Reference proteome</keyword>
<dbReference type="Gene3D" id="1.10.30.40">
    <property type="entry name" value="Ethanolamine ammonia-lyase light chain (EutC), N-terminal domain"/>
    <property type="match status" value="1"/>
</dbReference>
<name>A0A7I9VRM8_9BACT</name>
<evidence type="ECO:0000256" key="6">
    <source>
        <dbReference type="SAM" id="MobiDB-lite"/>
    </source>
</evidence>
<evidence type="ECO:0000256" key="2">
    <source>
        <dbReference type="ARBA" id="ARBA00023239"/>
    </source>
</evidence>
<dbReference type="RefSeq" id="WP_209005191.1">
    <property type="nucleotide sequence ID" value="NZ_BJTG01000010.1"/>
</dbReference>
<reference evidence="8" key="1">
    <citation type="journal article" date="2020" name="Appl. Environ. Microbiol.">
        <title>Diazotrophic Anaeromyxobacter Isolates from Soils.</title>
        <authorList>
            <person name="Masuda Y."/>
            <person name="Yamanaka H."/>
            <person name="Xu Z.X."/>
            <person name="Shiratori Y."/>
            <person name="Aono T."/>
            <person name="Amachi S."/>
            <person name="Senoo K."/>
            <person name="Itoh H."/>
        </authorList>
    </citation>
    <scope>NUCLEOTIDE SEQUENCE [LARGE SCALE GENOMIC DNA]</scope>
    <source>
        <strain evidence="8">R267</strain>
    </source>
</reference>
<comment type="subcellular location">
    <subcellularLocation>
        <location evidence="5">Bacterial microcompartment</location>
    </subcellularLocation>
</comment>
<feature type="binding site" evidence="5">
    <location>
        <position position="179"/>
    </location>
    <ligand>
        <name>adenosylcob(III)alamin</name>
        <dbReference type="ChEBI" id="CHEBI:18408"/>
    </ligand>
</feature>
<dbReference type="GO" id="GO:0031471">
    <property type="term" value="C:ethanolamine degradation polyhedral organelle"/>
    <property type="evidence" value="ECO:0007669"/>
    <property type="project" value="UniProtKB-UniRule"/>
</dbReference>
<evidence type="ECO:0000256" key="1">
    <source>
        <dbReference type="ARBA" id="ARBA00022628"/>
    </source>
</evidence>
<comment type="caution">
    <text evidence="7">The sequence shown here is derived from an EMBL/GenBank/DDBJ whole genome shotgun (WGS) entry which is preliminary data.</text>
</comment>
<feature type="binding site" evidence="5">
    <location>
        <position position="158"/>
    </location>
    <ligand>
        <name>adenosylcob(III)alamin</name>
        <dbReference type="ChEBI" id="CHEBI:18408"/>
    </ligand>
</feature>
<dbReference type="HAMAP" id="MF_00601">
    <property type="entry name" value="EutC"/>
    <property type="match status" value="1"/>
</dbReference>
<dbReference type="InterPro" id="IPR042251">
    <property type="entry name" value="EutC_C"/>
</dbReference>
<comment type="function">
    <text evidence="5">Catalyzes the deamination of various vicinal amino-alcohols to oxo compounds. Allows this organism to utilize ethanolamine as the sole source of nitrogen and carbon in the presence of external vitamin B12.</text>
</comment>
<keyword evidence="4 5" id="KW-1283">Bacterial microcompartment</keyword>
<dbReference type="GO" id="GO:0006520">
    <property type="term" value="P:amino acid metabolic process"/>
    <property type="evidence" value="ECO:0007669"/>
    <property type="project" value="InterPro"/>
</dbReference>
<feature type="region of interest" description="Disordered" evidence="6">
    <location>
        <begin position="239"/>
        <end position="258"/>
    </location>
</feature>
<gene>
    <name evidence="5 7" type="primary">eutC</name>
    <name evidence="7" type="ORF">AMYX_38270</name>
</gene>
<proteinExistence type="inferred from homology"/>
<comment type="catalytic activity">
    <reaction evidence="5">
        <text>ethanolamine = acetaldehyde + NH4(+)</text>
        <dbReference type="Rhea" id="RHEA:15313"/>
        <dbReference type="ChEBI" id="CHEBI:15343"/>
        <dbReference type="ChEBI" id="CHEBI:28938"/>
        <dbReference type="ChEBI" id="CHEBI:57603"/>
        <dbReference type="EC" id="4.3.1.7"/>
    </reaction>
</comment>
<evidence type="ECO:0000313" key="8">
    <source>
        <dbReference type="Proteomes" id="UP000503640"/>
    </source>
</evidence>
<evidence type="ECO:0000256" key="3">
    <source>
        <dbReference type="ARBA" id="ARBA00023285"/>
    </source>
</evidence>
<dbReference type="Gene3D" id="3.40.50.11240">
    <property type="entry name" value="Ethanolamine ammonia-lyase light chain (EutC)"/>
    <property type="match status" value="1"/>
</dbReference>
<dbReference type="InterPro" id="IPR009246">
    <property type="entry name" value="EutC"/>
</dbReference>
<evidence type="ECO:0000256" key="5">
    <source>
        <dbReference type="HAMAP-Rule" id="MF_00601"/>
    </source>
</evidence>
<dbReference type="Proteomes" id="UP000503640">
    <property type="component" value="Unassembled WGS sequence"/>
</dbReference>
<feature type="binding site" evidence="5">
    <location>
        <position position="208"/>
    </location>
    <ligand>
        <name>adenosylcob(III)alamin</name>
        <dbReference type="ChEBI" id="CHEBI:18408"/>
    </ligand>
</feature>
<comment type="cofactor">
    <cofactor evidence="5">
        <name>adenosylcob(III)alamin</name>
        <dbReference type="ChEBI" id="CHEBI:18408"/>
    </cofactor>
    <text evidence="5">Binds between the large and small subunits.</text>
</comment>
<dbReference type="PANTHER" id="PTHR39330">
    <property type="entry name" value="ETHANOLAMINE AMMONIA-LYASE LIGHT CHAIN"/>
    <property type="match status" value="1"/>
</dbReference>
<dbReference type="EC" id="4.3.1.7" evidence="5"/>
<accession>A0A7I9VRM8</accession>
<comment type="pathway">
    <text evidence="5">Amine and polyamine degradation; ethanolamine degradation.</text>
</comment>
<sequence>MSAPLAPPGGDGPLAQLRRYTPARIGLGRAGPSLPTREVLALALAHARARDAVHALLDLAALDVALRAMGVEAPVVRSAAPERAAYLARPDLGRRLSDGAAEALPRPAAAPAVAVVVADGLSAVAAQRHAPPLLGALRSLAPERWEAAPVVVALQARVALGDAVGAALGARLVAVLIGERPGLSSPDSLGVYLTSDPRPGRSDAERNCVSNIRPEGLPYGEAARRIDWLAREALARGGTGVALKDESDASASAGRQLE</sequence>
<dbReference type="AlphaFoldDB" id="A0A7I9VRM8"/>
<dbReference type="EMBL" id="BJTG01000010">
    <property type="protein sequence ID" value="GEJ59086.1"/>
    <property type="molecule type" value="Genomic_DNA"/>
</dbReference>
<protein>
    <recommendedName>
        <fullName evidence="5">Ethanolamine ammonia-lyase small subunit</fullName>
        <shortName evidence="5">EAL small subunit</shortName>
        <ecNumber evidence="5">4.3.1.7</ecNumber>
    </recommendedName>
</protein>
<dbReference type="PIRSF" id="PIRSF018982">
    <property type="entry name" value="EutC"/>
    <property type="match status" value="1"/>
</dbReference>
<dbReference type="UniPathway" id="UPA00560"/>
<comment type="subunit">
    <text evidence="5">The basic unit is a heterodimer which dimerizes to form tetramers. The heterotetramers trimerize; 6 large subunits form a core ring with 6 small subunits projecting outwards.</text>
</comment>
<dbReference type="GO" id="GO:0009350">
    <property type="term" value="C:ethanolamine ammonia-lyase complex"/>
    <property type="evidence" value="ECO:0007669"/>
    <property type="project" value="UniProtKB-UniRule"/>
</dbReference>
<comment type="similarity">
    <text evidence="5">Belongs to the EutC family.</text>
</comment>
<dbReference type="Pfam" id="PF05985">
    <property type="entry name" value="EutC"/>
    <property type="match status" value="1"/>
</dbReference>
<keyword evidence="3 5" id="KW-0170">Cobalt</keyword>